<dbReference type="InParanoid" id="A0A7R8UWZ0"/>
<evidence type="ECO:0000313" key="1">
    <source>
        <dbReference type="EMBL" id="CAD7088116.1"/>
    </source>
</evidence>
<accession>A0A7R8UWZ0</accession>
<dbReference type="AlphaFoldDB" id="A0A7R8UWZ0"/>
<name>A0A7R8UWZ0_HERIL</name>
<keyword evidence="2" id="KW-1185">Reference proteome</keyword>
<proteinExistence type="predicted"/>
<evidence type="ECO:0000313" key="2">
    <source>
        <dbReference type="Proteomes" id="UP000594454"/>
    </source>
</evidence>
<protein>
    <submittedName>
        <fullName evidence="1">Uncharacterized protein</fullName>
    </submittedName>
</protein>
<dbReference type="Proteomes" id="UP000594454">
    <property type="component" value="Chromosome 4"/>
</dbReference>
<sequence>MPTLPSVFGRICIYECSHARNPSVPDRGRALHGAAVKSETDDRNGHLLRKHSSVRLQLEAGCAGVLEQIPQPVQRSCFNRRHNRARSS</sequence>
<organism evidence="1 2">
    <name type="scientific">Hermetia illucens</name>
    <name type="common">Black soldier fly</name>
    <dbReference type="NCBI Taxonomy" id="343691"/>
    <lineage>
        <taxon>Eukaryota</taxon>
        <taxon>Metazoa</taxon>
        <taxon>Ecdysozoa</taxon>
        <taxon>Arthropoda</taxon>
        <taxon>Hexapoda</taxon>
        <taxon>Insecta</taxon>
        <taxon>Pterygota</taxon>
        <taxon>Neoptera</taxon>
        <taxon>Endopterygota</taxon>
        <taxon>Diptera</taxon>
        <taxon>Brachycera</taxon>
        <taxon>Stratiomyomorpha</taxon>
        <taxon>Stratiomyidae</taxon>
        <taxon>Hermetiinae</taxon>
        <taxon>Hermetia</taxon>
    </lineage>
</organism>
<reference evidence="1 2" key="1">
    <citation type="submission" date="2020-11" db="EMBL/GenBank/DDBJ databases">
        <authorList>
            <person name="Wallbank WR R."/>
            <person name="Pardo Diaz C."/>
            <person name="Kozak K."/>
            <person name="Martin S."/>
            <person name="Jiggins C."/>
            <person name="Moest M."/>
            <person name="Warren A I."/>
            <person name="Generalovic N T."/>
            <person name="Byers J.R.P. K."/>
            <person name="Montejo-Kovacevich G."/>
            <person name="Yen C E."/>
        </authorList>
    </citation>
    <scope>NUCLEOTIDE SEQUENCE [LARGE SCALE GENOMIC DNA]</scope>
</reference>
<gene>
    <name evidence="1" type="ORF">HERILL_LOCUS10770</name>
</gene>
<dbReference type="EMBL" id="LR899012">
    <property type="protein sequence ID" value="CAD7088116.1"/>
    <property type="molecule type" value="Genomic_DNA"/>
</dbReference>